<reference evidence="2 3" key="1">
    <citation type="submission" date="2014-07" db="EMBL/GenBank/DDBJ databases">
        <title>Expanding our view of genomic diversity in Candidatus Accumulibacter clades.</title>
        <authorList>
            <person name="Skennerton C.T."/>
            <person name="Barr J.J."/>
            <person name="Slater F.R."/>
            <person name="Bond P.L."/>
            <person name="Tyson G.W."/>
        </authorList>
    </citation>
    <scope>NUCLEOTIDE SEQUENCE [LARGE SCALE GENOMIC DNA]</scope>
    <source>
        <strain evidence="3">SK-01</strain>
    </source>
</reference>
<name>A0A084Y146_9PROT</name>
<proteinExistence type="predicted"/>
<evidence type="ECO:0000313" key="2">
    <source>
        <dbReference type="EMBL" id="KFB68440.1"/>
    </source>
</evidence>
<accession>A0A084Y146</accession>
<evidence type="ECO:0000313" key="3">
    <source>
        <dbReference type="Proteomes" id="UP000019812"/>
    </source>
</evidence>
<organism evidence="2 3">
    <name type="scientific">Candidatus Accumulibacter vicinus</name>
    <dbReference type="NCBI Taxonomy" id="2954382"/>
    <lineage>
        <taxon>Bacteria</taxon>
        <taxon>Pseudomonadati</taxon>
        <taxon>Pseudomonadota</taxon>
        <taxon>Betaproteobacteria</taxon>
        <taxon>Candidatus Accumulibacter</taxon>
    </lineage>
</organism>
<comment type="caution">
    <text evidence="2">The sequence shown here is derived from an EMBL/GenBank/DDBJ whole genome shotgun (WGS) entry which is preliminary data.</text>
</comment>
<evidence type="ECO:0000256" key="1">
    <source>
        <dbReference type="SAM" id="MobiDB-lite"/>
    </source>
</evidence>
<gene>
    <name evidence="2" type="ORF">CAPSK01_001835</name>
</gene>
<dbReference type="Proteomes" id="UP000019812">
    <property type="component" value="Unassembled WGS sequence"/>
</dbReference>
<dbReference type="AlphaFoldDB" id="A0A084Y146"/>
<dbReference type="EMBL" id="JDSS02000020">
    <property type="protein sequence ID" value="KFB68440.1"/>
    <property type="molecule type" value="Genomic_DNA"/>
</dbReference>
<sequence length="67" mass="7530">MTAWTANLPVPGHMQLTGIAEALRERMLTASFSTVDCMRRQSAWRQGDGAPLPPFLRRNRQPPPVLE</sequence>
<feature type="region of interest" description="Disordered" evidence="1">
    <location>
        <begin position="44"/>
        <end position="67"/>
    </location>
</feature>
<dbReference type="STRING" id="1457154.CAPSK01_001835"/>
<protein>
    <submittedName>
        <fullName evidence="2">Uncharacterized protein</fullName>
    </submittedName>
</protein>